<evidence type="ECO:0000259" key="6">
    <source>
        <dbReference type="Pfam" id="PF22888"/>
    </source>
</evidence>
<evidence type="ECO:0000256" key="3">
    <source>
        <dbReference type="ARBA" id="ARBA00023180"/>
    </source>
</evidence>
<dbReference type="Gene3D" id="2.60.40.10">
    <property type="entry name" value="Immunoglobulins"/>
    <property type="match status" value="1"/>
</dbReference>
<dbReference type="CDD" id="cd00603">
    <property type="entry name" value="IPT_PCSR"/>
    <property type="match status" value="1"/>
</dbReference>
<dbReference type="InterPro" id="IPR014756">
    <property type="entry name" value="Ig_E-set"/>
</dbReference>
<dbReference type="Gene3D" id="2.40.128.340">
    <property type="match status" value="1"/>
</dbReference>
<evidence type="ECO:0000259" key="4">
    <source>
        <dbReference type="Pfam" id="PF01833"/>
    </source>
</evidence>
<dbReference type="SUPFAM" id="SSF81296">
    <property type="entry name" value="E set domains"/>
    <property type="match status" value="1"/>
</dbReference>
<dbReference type="NCBIfam" id="TIGR04183">
    <property type="entry name" value="Por_Secre_tail"/>
    <property type="match status" value="1"/>
</dbReference>
<dbReference type="Proteomes" id="UP000033982">
    <property type="component" value="Unassembled WGS sequence"/>
</dbReference>
<dbReference type="SUPFAM" id="SSF69318">
    <property type="entry name" value="Integrin alpha N-terminal domain"/>
    <property type="match status" value="2"/>
</dbReference>
<gene>
    <name evidence="7" type="ORF">UY58_C0014G0004</name>
</gene>
<proteinExistence type="predicted"/>
<dbReference type="AlphaFoldDB" id="A0A0G1WE95"/>
<dbReference type="Pfam" id="PF18962">
    <property type="entry name" value="Por_Secre_tail"/>
    <property type="match status" value="1"/>
</dbReference>
<sequence>MKKILSISIVLGLLVQGVLYSQQVQTNGPNEGNVLSFAINSSEQVFSGTSPLSDLSPATLASSEVPTIISFSPTSGPVGTSATITGTNFSTTPANNIVYFGAVRAIVTSATSTSLSVTVPTGATYVPITVTVDGLTAYSSAPFVVTFSGGGSITSGTFAPKVDFTTGANPYGIAISDLDGDGKSDFAVVNSNPSGSISVLRNTSSTGSITFASPLDFATGVNSFQVASGDLDGDGKPDLIVTNFSSNTISVFRNTSASGSITFATKVDIAGAGLYGVNAPYGIAISDLDGDGKPDFVVTNSGYPSSSVSIFRNTSSSGSIAFESPIDFATGLYSSGVAVSDIDGDGKPDIAITNAGNNTLSILRNISLPGSITSSSFNAKVDISSGAEPEGIAISDVDGDGKYTIVVGDVDGDGRPDLVVGNAYSNAFTVLRNTTSPGVITTGSFAPKVDFMTGVWPFVVAMGDLDGDGKPDVVAANRTSNTVSVFRNATLSPAATVTSSAATYVSATSAELNGSANPNGSATIAYFEWGTSSALATFSTTTLQSIGSGTDAVLVTANLAGLGAGTTYYYRAVGQNSAGTQRGSILSFTTATLQQQTQLIIGQVGVLVSGAILNQGQGNALTSKLNAAIQQMNKGNLIAAIHQLSAFVNQVEGLMGARKISSADGDVLIVSANAVIRLLSMPALNVAQNLELQEPEIEAPTRFLLEQNYPNPFNPSTMISFSLPSKTYVSLRVFDAMGREMATLVSRELSAGNHTRQWNGTGMPSGIYFYRLKAGDFVQTKKFVLLR</sequence>
<dbReference type="PANTHER" id="PTHR46580:SF4">
    <property type="entry name" value="ATP_GTP-BINDING PROTEIN"/>
    <property type="match status" value="1"/>
</dbReference>
<dbReference type="SMART" id="SM00191">
    <property type="entry name" value="Int_alpha"/>
    <property type="match status" value="6"/>
</dbReference>
<dbReference type="Pfam" id="PF22888">
    <property type="entry name" value="FIMAH"/>
    <property type="match status" value="1"/>
</dbReference>
<accession>A0A0G1WE95</accession>
<dbReference type="EMBL" id="LCQN01000014">
    <property type="protein sequence ID" value="KKW16960.1"/>
    <property type="molecule type" value="Genomic_DNA"/>
</dbReference>
<keyword evidence="3" id="KW-0325">Glycoprotein</keyword>
<evidence type="ECO:0000259" key="5">
    <source>
        <dbReference type="Pfam" id="PF18962"/>
    </source>
</evidence>
<keyword evidence="1" id="KW-0732">Signal</keyword>
<dbReference type="Pfam" id="PF13517">
    <property type="entry name" value="FG-GAP_3"/>
    <property type="match status" value="3"/>
</dbReference>
<dbReference type="InterPro" id="IPR013519">
    <property type="entry name" value="Int_alpha_beta-p"/>
</dbReference>
<dbReference type="InterPro" id="IPR013783">
    <property type="entry name" value="Ig-like_fold"/>
</dbReference>
<dbReference type="InterPro" id="IPR028994">
    <property type="entry name" value="Integrin_alpha_N"/>
</dbReference>
<name>A0A0G1WE95_9BACT</name>
<keyword evidence="2" id="KW-0677">Repeat</keyword>
<reference evidence="7 8" key="1">
    <citation type="journal article" date="2015" name="Nature">
        <title>rRNA introns, odd ribosomes, and small enigmatic genomes across a large radiation of phyla.</title>
        <authorList>
            <person name="Brown C.T."/>
            <person name="Hug L.A."/>
            <person name="Thomas B.C."/>
            <person name="Sharon I."/>
            <person name="Castelle C.J."/>
            <person name="Singh A."/>
            <person name="Wilkins M.J."/>
            <person name="Williams K.H."/>
            <person name="Banfield J.F."/>
        </authorList>
    </citation>
    <scope>NUCLEOTIDE SEQUENCE [LARGE SCALE GENOMIC DNA]</scope>
</reference>
<dbReference type="InterPro" id="IPR054470">
    <property type="entry name" value="FIMAH_dom"/>
</dbReference>
<comment type="caution">
    <text evidence="7">The sequence shown here is derived from an EMBL/GenBank/DDBJ whole genome shotgun (WGS) entry which is preliminary data.</text>
</comment>
<dbReference type="InterPro" id="IPR013517">
    <property type="entry name" value="FG-GAP"/>
</dbReference>
<evidence type="ECO:0000313" key="7">
    <source>
        <dbReference type="EMBL" id="KKW16960.1"/>
    </source>
</evidence>
<evidence type="ECO:0000256" key="1">
    <source>
        <dbReference type="ARBA" id="ARBA00022729"/>
    </source>
</evidence>
<dbReference type="PANTHER" id="PTHR46580">
    <property type="entry name" value="SENSOR KINASE-RELATED"/>
    <property type="match status" value="1"/>
</dbReference>
<dbReference type="PATRIC" id="fig|1619043.3.peg.317"/>
<feature type="domain" description="Secretion system C-terminal sorting" evidence="5">
    <location>
        <begin position="709"/>
        <end position="784"/>
    </location>
</feature>
<dbReference type="InterPro" id="IPR002909">
    <property type="entry name" value="IPT_dom"/>
</dbReference>
<evidence type="ECO:0000256" key="2">
    <source>
        <dbReference type="ARBA" id="ARBA00022737"/>
    </source>
</evidence>
<feature type="domain" description="IPT/TIG" evidence="4">
    <location>
        <begin position="66"/>
        <end position="143"/>
    </location>
</feature>
<dbReference type="Gene3D" id="2.60.40.4070">
    <property type="match status" value="1"/>
</dbReference>
<dbReference type="Gene3D" id="2.130.10.130">
    <property type="entry name" value="Integrin alpha, N-terminal"/>
    <property type="match status" value="1"/>
</dbReference>
<evidence type="ECO:0000313" key="8">
    <source>
        <dbReference type="Proteomes" id="UP000033982"/>
    </source>
</evidence>
<feature type="domain" description="FIMAH" evidence="6">
    <location>
        <begin position="609"/>
        <end position="677"/>
    </location>
</feature>
<dbReference type="Pfam" id="PF01833">
    <property type="entry name" value="TIG"/>
    <property type="match status" value="1"/>
</dbReference>
<protein>
    <submittedName>
        <fullName evidence="7">FG-GAP repeat protein</fullName>
    </submittedName>
</protein>
<organism evidence="7 8">
    <name type="scientific">Candidatus Magasanikbacteria bacterium GW2011_GWA2_50_22</name>
    <dbReference type="NCBI Taxonomy" id="1619043"/>
    <lineage>
        <taxon>Bacteria</taxon>
        <taxon>Candidatus Magasanikiibacteriota</taxon>
    </lineage>
</organism>
<dbReference type="InterPro" id="IPR026444">
    <property type="entry name" value="Secre_tail"/>
</dbReference>